<dbReference type="EMBL" id="ML978067">
    <property type="protein sequence ID" value="KAF2018570.1"/>
    <property type="molecule type" value="Genomic_DNA"/>
</dbReference>
<protein>
    <submittedName>
        <fullName evidence="1">Uncharacterized protein</fullName>
    </submittedName>
</protein>
<dbReference type="GO" id="GO:0001682">
    <property type="term" value="P:tRNA 5'-leader removal"/>
    <property type="evidence" value="ECO:0007669"/>
    <property type="project" value="InterPro"/>
</dbReference>
<keyword evidence="2" id="KW-1185">Reference proteome</keyword>
<reference evidence="1" key="1">
    <citation type="journal article" date="2020" name="Stud. Mycol.">
        <title>101 Dothideomycetes genomes: a test case for predicting lifestyles and emergence of pathogens.</title>
        <authorList>
            <person name="Haridas S."/>
            <person name="Albert R."/>
            <person name="Binder M."/>
            <person name="Bloem J."/>
            <person name="Labutti K."/>
            <person name="Salamov A."/>
            <person name="Andreopoulos B."/>
            <person name="Baker S."/>
            <person name="Barry K."/>
            <person name="Bills G."/>
            <person name="Bluhm B."/>
            <person name="Cannon C."/>
            <person name="Castanera R."/>
            <person name="Culley D."/>
            <person name="Daum C."/>
            <person name="Ezra D."/>
            <person name="Gonzalez J."/>
            <person name="Henrissat B."/>
            <person name="Kuo A."/>
            <person name="Liang C."/>
            <person name="Lipzen A."/>
            <person name="Lutzoni F."/>
            <person name="Magnuson J."/>
            <person name="Mondo S."/>
            <person name="Nolan M."/>
            <person name="Ohm R."/>
            <person name="Pangilinan J."/>
            <person name="Park H.-J."/>
            <person name="Ramirez L."/>
            <person name="Alfaro M."/>
            <person name="Sun H."/>
            <person name="Tritt A."/>
            <person name="Yoshinaga Y."/>
            <person name="Zwiers L.-H."/>
            <person name="Turgeon B."/>
            <person name="Goodwin S."/>
            <person name="Spatafora J."/>
            <person name="Crous P."/>
            <person name="Grigoriev I."/>
        </authorList>
    </citation>
    <scope>NUCLEOTIDE SEQUENCE</scope>
    <source>
        <strain evidence="1">CBS 175.79</strain>
    </source>
</reference>
<dbReference type="InterPro" id="IPR013893">
    <property type="entry name" value="RNase_P_Rpp40"/>
</dbReference>
<dbReference type="GeneID" id="54284293"/>
<accession>A0A6A5Y189</accession>
<dbReference type="Pfam" id="PF08584">
    <property type="entry name" value="Ribonuc_P_40"/>
    <property type="match status" value="1"/>
</dbReference>
<dbReference type="PANTHER" id="PTHR15396:SF1">
    <property type="entry name" value="RIBONUCLEASE P PROTEIN SUBUNIT P40"/>
    <property type="match status" value="1"/>
</dbReference>
<evidence type="ECO:0000313" key="1">
    <source>
        <dbReference type="EMBL" id="KAF2018570.1"/>
    </source>
</evidence>
<dbReference type="Proteomes" id="UP000799778">
    <property type="component" value="Unassembled WGS sequence"/>
</dbReference>
<organism evidence="1 2">
    <name type="scientific">Aaosphaeria arxii CBS 175.79</name>
    <dbReference type="NCBI Taxonomy" id="1450172"/>
    <lineage>
        <taxon>Eukaryota</taxon>
        <taxon>Fungi</taxon>
        <taxon>Dikarya</taxon>
        <taxon>Ascomycota</taxon>
        <taxon>Pezizomycotina</taxon>
        <taxon>Dothideomycetes</taxon>
        <taxon>Pleosporomycetidae</taxon>
        <taxon>Pleosporales</taxon>
        <taxon>Pleosporales incertae sedis</taxon>
        <taxon>Aaosphaeria</taxon>
    </lineage>
</organism>
<dbReference type="RefSeq" id="XP_033386909.1">
    <property type="nucleotide sequence ID" value="XM_033526896.1"/>
</dbReference>
<dbReference type="GO" id="GO:0030681">
    <property type="term" value="C:multimeric ribonuclease P complex"/>
    <property type="evidence" value="ECO:0007669"/>
    <property type="project" value="TreeGrafter"/>
</dbReference>
<dbReference type="OrthoDB" id="63112at2759"/>
<dbReference type="GO" id="GO:0000172">
    <property type="term" value="C:ribonuclease MRP complex"/>
    <property type="evidence" value="ECO:0007669"/>
    <property type="project" value="TreeGrafter"/>
</dbReference>
<dbReference type="AlphaFoldDB" id="A0A6A5Y189"/>
<proteinExistence type="predicted"/>
<evidence type="ECO:0000313" key="2">
    <source>
        <dbReference type="Proteomes" id="UP000799778"/>
    </source>
</evidence>
<dbReference type="GO" id="GO:0000171">
    <property type="term" value="F:ribonuclease MRP activity"/>
    <property type="evidence" value="ECO:0007669"/>
    <property type="project" value="TreeGrafter"/>
</dbReference>
<dbReference type="GO" id="GO:0000447">
    <property type="term" value="P:endonucleolytic cleavage in ITS1 to separate SSU-rRNA from 5.8S rRNA and LSU-rRNA from tricistronic rRNA transcript (SSU-rRNA, 5.8S rRNA, LSU-rRNA)"/>
    <property type="evidence" value="ECO:0007669"/>
    <property type="project" value="TreeGrafter"/>
</dbReference>
<dbReference type="PANTHER" id="PTHR15396">
    <property type="entry name" value="RIBONUCLEASE P PROTEIN SUBUNIT P40"/>
    <property type="match status" value="1"/>
</dbReference>
<dbReference type="GO" id="GO:0004526">
    <property type="term" value="F:ribonuclease P activity"/>
    <property type="evidence" value="ECO:0007669"/>
    <property type="project" value="TreeGrafter"/>
</dbReference>
<gene>
    <name evidence="1" type="ORF">BU24DRAFT_418091</name>
</gene>
<sequence>MVDIQKDTGPHSKCHFSHSLLPTYIDPHNVSTKKKPFSTFNSIPFSHTLDLVLPSEIYSLIQDKLENDMATKIQYARVHMKLGEILQGDFFTEYIKQGNIMMLSEGRSHVDNVIFLYEGVLRLELDRPTYERCGLQGVSIEDGGRKHQKARWVVEYDLRQPSMVHGKKGFGRLEWACKNVLDQSLTWLFYNFSPTSRESLKAEQEPIKAFAPFIKEAKMEKDMLENSLIPDLRVGDLEDLCAREQDDALDLLELLGLIALESPRILATDHTDAFISRYESPTLHRPLVKKDLVHVRFRGFIPPQFVRELFLLIRSGGLKVPRQDHDGAGGTASEEENRWFSLSANGFGGQRSYTVMQWAGRETLCWEIEQ</sequence>
<name>A0A6A5Y189_9PLEO</name>